<dbReference type="STRING" id="67003.A0A1X0NQC6"/>
<feature type="region of interest" description="Disordered" evidence="1">
    <location>
        <begin position="387"/>
        <end position="419"/>
    </location>
</feature>
<name>A0A1X0NQC6_9TRYP</name>
<comment type="caution">
    <text evidence="3">The sequence shown here is derived from an EMBL/GenBank/DDBJ whole genome shotgun (WGS) entry which is preliminary data.</text>
</comment>
<evidence type="ECO:0000259" key="2">
    <source>
        <dbReference type="SMART" id="SM00543"/>
    </source>
</evidence>
<feature type="compositionally biased region" description="Low complexity" evidence="1">
    <location>
        <begin position="63"/>
        <end position="86"/>
    </location>
</feature>
<dbReference type="InterPro" id="IPR016024">
    <property type="entry name" value="ARM-type_fold"/>
</dbReference>
<protein>
    <submittedName>
        <fullName evidence="3">Putative eukaryotic translation initiation factor 4 gamma</fullName>
    </submittedName>
</protein>
<dbReference type="Proteomes" id="UP000192257">
    <property type="component" value="Unassembled WGS sequence"/>
</dbReference>
<evidence type="ECO:0000313" key="4">
    <source>
        <dbReference type="Proteomes" id="UP000192257"/>
    </source>
</evidence>
<dbReference type="SMART" id="SM00543">
    <property type="entry name" value="MIF4G"/>
    <property type="match status" value="1"/>
</dbReference>
<dbReference type="SUPFAM" id="SSF48371">
    <property type="entry name" value="ARM repeat"/>
    <property type="match status" value="1"/>
</dbReference>
<keyword evidence="3" id="KW-0648">Protein biosynthesis</keyword>
<dbReference type="PANTHER" id="PTHR23253">
    <property type="entry name" value="EUKARYOTIC TRANSLATION INITIATION FACTOR 4 GAMMA"/>
    <property type="match status" value="1"/>
</dbReference>
<gene>
    <name evidence="3" type="ORF">TM35_000252180</name>
</gene>
<dbReference type="InterPro" id="IPR003890">
    <property type="entry name" value="MIF4G-like_typ-3"/>
</dbReference>
<dbReference type="Gene3D" id="1.25.40.180">
    <property type="match status" value="1"/>
</dbReference>
<dbReference type="Pfam" id="PF02854">
    <property type="entry name" value="MIF4G"/>
    <property type="match status" value="1"/>
</dbReference>
<dbReference type="OrthoDB" id="514777at2759"/>
<dbReference type="VEuPathDB" id="TriTrypDB:TM35_000252180"/>
<dbReference type="EMBL" id="NBCO01000025">
    <property type="protein sequence ID" value="ORC86922.1"/>
    <property type="molecule type" value="Genomic_DNA"/>
</dbReference>
<accession>A0A1X0NQC6</accession>
<feature type="region of interest" description="Disordered" evidence="1">
    <location>
        <begin position="1"/>
        <end position="86"/>
    </location>
</feature>
<proteinExistence type="predicted"/>
<dbReference type="GeneID" id="39987589"/>
<dbReference type="RefSeq" id="XP_028880988.1">
    <property type="nucleotide sequence ID" value="XM_029027809.1"/>
</dbReference>
<organism evidence="3 4">
    <name type="scientific">Trypanosoma theileri</name>
    <dbReference type="NCBI Taxonomy" id="67003"/>
    <lineage>
        <taxon>Eukaryota</taxon>
        <taxon>Discoba</taxon>
        <taxon>Euglenozoa</taxon>
        <taxon>Kinetoplastea</taxon>
        <taxon>Metakinetoplastina</taxon>
        <taxon>Trypanosomatida</taxon>
        <taxon>Trypanosomatidae</taxon>
        <taxon>Trypanosoma</taxon>
    </lineage>
</organism>
<dbReference type="AlphaFoldDB" id="A0A1X0NQC6"/>
<keyword evidence="4" id="KW-1185">Reference proteome</keyword>
<evidence type="ECO:0000313" key="3">
    <source>
        <dbReference type="EMBL" id="ORC86922.1"/>
    </source>
</evidence>
<dbReference type="PANTHER" id="PTHR23253:SF27">
    <property type="entry name" value="MIF4G DOMAIN-CONTAINING PROTEIN"/>
    <property type="match status" value="1"/>
</dbReference>
<dbReference type="GO" id="GO:0003743">
    <property type="term" value="F:translation initiation factor activity"/>
    <property type="evidence" value="ECO:0007669"/>
    <property type="project" value="UniProtKB-KW"/>
</dbReference>
<feature type="compositionally biased region" description="Polar residues" evidence="1">
    <location>
        <begin position="17"/>
        <end position="36"/>
    </location>
</feature>
<feature type="compositionally biased region" description="Basic and acidic residues" evidence="1">
    <location>
        <begin position="394"/>
        <end position="404"/>
    </location>
</feature>
<feature type="domain" description="MIF4G" evidence="2">
    <location>
        <begin position="159"/>
        <end position="382"/>
    </location>
</feature>
<feature type="compositionally biased region" description="Pro residues" evidence="1">
    <location>
        <begin position="38"/>
        <end position="53"/>
    </location>
</feature>
<sequence length="751" mass="86076">MEHRAMVNVPPRIGSAPLSQPQQPFQRMSFHNQRTFPTAPPRPGGEKQPPPPSQQQQHHHRQQASASPPAENTEGSTLAGTSGSSTADYPEDCIYNINEFVKLQHTKESPPSGVLAFASALWKEMPENRDSRPEHILSREELFQGESVPSRVMSERRLHNEVLGILGRVSDGNLEKMKKELTDLPIRQSTDEEIQQVIQVIFNKSIQPEDSIFVPHYVKLVSHLISDIGENEAAGRHIRNAIIRQCQHTFEHSEDAQAQLEREIVNLPEEEAEQRRLNFAGKQKANINFLGLLFTHGLVRERVVLHVLDWLLYGSKRKRRFPADYELIHFMNLLVTCGKYFSAEGQELVPKFRDVLEELMRTHPQRRMQFLLLNTVETIDNGWVPRYGPNADRSSQENETERRPLPPVPPRNKVTPVTPSNPIPPRDCFWAAMDKFFVTSSSEEIILLLADIPEDTRIAYCTSVIHRYITTVRYSKQRARLGELFEELANKRVLPVEDVRNALLIHLRDAVREELFTDIPKYFSNYAVVIKGGRDVFPQSLHTDFLNILVDSGVSREKIVSMVRDVHKVQSEGPTTIETDPKCRFRVLPALLRYTPPLFSGYVMDESEDILRQVSEYDTDVSYFCRLCEEEVDSRAFFMLTNGLGKTPQLTYSMISALFTFVRFDVNTLCREYKETLKKLMNFKQLHLLLEEVYVTWLALDRTPEDSFPLFVEALRSLGGAKDQIDKFKANLTKNYGATGKKDALLLNKAK</sequence>
<keyword evidence="3" id="KW-0396">Initiation factor</keyword>
<reference evidence="3 4" key="1">
    <citation type="submission" date="2017-03" db="EMBL/GenBank/DDBJ databases">
        <title>An alternative strategy for trypanosome survival in the mammalian bloodstream revealed through genome and transcriptome analysis of the ubiquitous bovine parasite Trypanosoma (Megatrypanum) theileri.</title>
        <authorList>
            <person name="Kelly S."/>
            <person name="Ivens A."/>
            <person name="Mott A."/>
            <person name="O'Neill E."/>
            <person name="Emms D."/>
            <person name="Macleod O."/>
            <person name="Voorheis P."/>
            <person name="Matthews J."/>
            <person name="Matthews K."/>
            <person name="Carrington M."/>
        </authorList>
    </citation>
    <scope>NUCLEOTIDE SEQUENCE [LARGE SCALE GENOMIC DNA]</scope>
    <source>
        <strain evidence="3">Edinburgh</strain>
    </source>
</reference>
<evidence type="ECO:0000256" key="1">
    <source>
        <dbReference type="SAM" id="MobiDB-lite"/>
    </source>
</evidence>
<dbReference type="GO" id="GO:0003729">
    <property type="term" value="F:mRNA binding"/>
    <property type="evidence" value="ECO:0007669"/>
    <property type="project" value="TreeGrafter"/>
</dbReference>
<dbReference type="GO" id="GO:0016281">
    <property type="term" value="C:eukaryotic translation initiation factor 4F complex"/>
    <property type="evidence" value="ECO:0007669"/>
    <property type="project" value="TreeGrafter"/>
</dbReference>